<dbReference type="Pfam" id="PF02518">
    <property type="entry name" value="HATPase_c"/>
    <property type="match status" value="1"/>
</dbReference>
<dbReference type="InterPro" id="IPR036890">
    <property type="entry name" value="HATPase_C_sf"/>
</dbReference>
<dbReference type="CDD" id="cd00082">
    <property type="entry name" value="HisKA"/>
    <property type="match status" value="1"/>
</dbReference>
<evidence type="ECO:0000256" key="8">
    <source>
        <dbReference type="SAM" id="Phobius"/>
    </source>
</evidence>
<dbReference type="CDD" id="cd00130">
    <property type="entry name" value="PAS"/>
    <property type="match status" value="1"/>
</dbReference>
<feature type="region of interest" description="Disordered" evidence="7">
    <location>
        <begin position="559"/>
        <end position="603"/>
    </location>
</feature>
<proteinExistence type="predicted"/>
<dbReference type="GO" id="GO:0005524">
    <property type="term" value="F:ATP binding"/>
    <property type="evidence" value="ECO:0007669"/>
    <property type="project" value="UniProtKB-KW"/>
</dbReference>
<dbReference type="PANTHER" id="PTHR43047:SF72">
    <property type="entry name" value="OSMOSENSING HISTIDINE PROTEIN KINASE SLN1"/>
    <property type="match status" value="1"/>
</dbReference>
<dbReference type="InterPro" id="IPR003594">
    <property type="entry name" value="HATPase_dom"/>
</dbReference>
<evidence type="ECO:0000313" key="11">
    <source>
        <dbReference type="Proteomes" id="UP001205890"/>
    </source>
</evidence>
<dbReference type="InterPro" id="IPR035965">
    <property type="entry name" value="PAS-like_dom_sf"/>
</dbReference>
<keyword evidence="6" id="KW-0175">Coiled coil</keyword>
<dbReference type="SUPFAM" id="SSF47384">
    <property type="entry name" value="Homodimeric domain of signal transducing histidine kinase"/>
    <property type="match status" value="1"/>
</dbReference>
<evidence type="ECO:0000256" key="6">
    <source>
        <dbReference type="SAM" id="Coils"/>
    </source>
</evidence>
<keyword evidence="10" id="KW-0067">ATP-binding</keyword>
<evidence type="ECO:0000256" key="1">
    <source>
        <dbReference type="ARBA" id="ARBA00000085"/>
    </source>
</evidence>
<keyword evidence="11" id="KW-1185">Reference proteome</keyword>
<evidence type="ECO:0000256" key="5">
    <source>
        <dbReference type="ARBA" id="ARBA00022777"/>
    </source>
</evidence>
<keyword evidence="10" id="KW-0547">Nucleotide-binding</keyword>
<reference evidence="10 11" key="1">
    <citation type="submission" date="2022-07" db="EMBL/GenBank/DDBJ databases">
        <authorList>
            <person name="Li W.-J."/>
            <person name="Deng Q.-Q."/>
        </authorList>
    </citation>
    <scope>NUCLEOTIDE SEQUENCE [LARGE SCALE GENOMIC DNA]</scope>
    <source>
        <strain evidence="10 11">SYSU M60028</strain>
    </source>
</reference>
<dbReference type="SMART" id="SM00388">
    <property type="entry name" value="HisKA"/>
    <property type="match status" value="1"/>
</dbReference>
<keyword evidence="3" id="KW-0597">Phosphoprotein</keyword>
<comment type="catalytic activity">
    <reaction evidence="1">
        <text>ATP + protein L-histidine = ADP + protein N-phospho-L-histidine.</text>
        <dbReference type="EC" id="2.7.13.3"/>
    </reaction>
</comment>
<feature type="coiled-coil region" evidence="6">
    <location>
        <begin position="297"/>
        <end position="324"/>
    </location>
</feature>
<organism evidence="10 11">
    <name type="scientific">Alsobacter ponti</name>
    <dbReference type="NCBI Taxonomy" id="2962936"/>
    <lineage>
        <taxon>Bacteria</taxon>
        <taxon>Pseudomonadati</taxon>
        <taxon>Pseudomonadota</taxon>
        <taxon>Alphaproteobacteria</taxon>
        <taxon>Hyphomicrobiales</taxon>
        <taxon>Alsobacteraceae</taxon>
        <taxon>Alsobacter</taxon>
    </lineage>
</organism>
<evidence type="ECO:0000256" key="2">
    <source>
        <dbReference type="ARBA" id="ARBA00012438"/>
    </source>
</evidence>
<accession>A0ABT1LA14</accession>
<dbReference type="InterPro" id="IPR003661">
    <property type="entry name" value="HisK_dim/P_dom"/>
</dbReference>
<feature type="transmembrane region" description="Helical" evidence="8">
    <location>
        <begin position="54"/>
        <end position="74"/>
    </location>
</feature>
<evidence type="ECO:0000259" key="9">
    <source>
        <dbReference type="PROSITE" id="PS50109"/>
    </source>
</evidence>
<keyword evidence="8" id="KW-1133">Transmembrane helix</keyword>
<dbReference type="RefSeq" id="WP_254739136.1">
    <property type="nucleotide sequence ID" value="NZ_JANCLU010000003.1"/>
</dbReference>
<evidence type="ECO:0000256" key="4">
    <source>
        <dbReference type="ARBA" id="ARBA00022679"/>
    </source>
</evidence>
<dbReference type="SUPFAM" id="SSF55785">
    <property type="entry name" value="PYP-like sensor domain (PAS domain)"/>
    <property type="match status" value="1"/>
</dbReference>
<dbReference type="Proteomes" id="UP001205890">
    <property type="component" value="Unassembled WGS sequence"/>
</dbReference>
<dbReference type="InterPro" id="IPR005467">
    <property type="entry name" value="His_kinase_dom"/>
</dbReference>
<dbReference type="EMBL" id="JANCLU010000003">
    <property type="protein sequence ID" value="MCP8937806.1"/>
    <property type="molecule type" value="Genomic_DNA"/>
</dbReference>
<gene>
    <name evidence="10" type="ORF">NK718_04710</name>
</gene>
<evidence type="ECO:0000256" key="7">
    <source>
        <dbReference type="SAM" id="MobiDB-lite"/>
    </source>
</evidence>
<feature type="transmembrane region" description="Helical" evidence="8">
    <location>
        <begin position="120"/>
        <end position="145"/>
    </location>
</feature>
<feature type="transmembrane region" description="Helical" evidence="8">
    <location>
        <begin position="27"/>
        <end position="48"/>
    </location>
</feature>
<feature type="transmembrane region" description="Helical" evidence="8">
    <location>
        <begin position="81"/>
        <end position="100"/>
    </location>
</feature>
<dbReference type="SUPFAM" id="SSF55874">
    <property type="entry name" value="ATPase domain of HSP90 chaperone/DNA topoisomerase II/histidine kinase"/>
    <property type="match status" value="1"/>
</dbReference>
<evidence type="ECO:0000313" key="10">
    <source>
        <dbReference type="EMBL" id="MCP8937806.1"/>
    </source>
</evidence>
<keyword evidence="8" id="KW-0812">Transmembrane</keyword>
<keyword evidence="4" id="KW-0808">Transferase</keyword>
<dbReference type="InterPro" id="IPR036097">
    <property type="entry name" value="HisK_dim/P_sf"/>
</dbReference>
<dbReference type="SMART" id="SM00387">
    <property type="entry name" value="HATPase_c"/>
    <property type="match status" value="1"/>
</dbReference>
<dbReference type="Gene3D" id="3.30.450.20">
    <property type="entry name" value="PAS domain"/>
    <property type="match status" value="1"/>
</dbReference>
<dbReference type="PROSITE" id="PS50109">
    <property type="entry name" value="HIS_KIN"/>
    <property type="match status" value="1"/>
</dbReference>
<evidence type="ECO:0000256" key="3">
    <source>
        <dbReference type="ARBA" id="ARBA00022553"/>
    </source>
</evidence>
<dbReference type="PANTHER" id="PTHR43047">
    <property type="entry name" value="TWO-COMPONENT HISTIDINE PROTEIN KINASE"/>
    <property type="match status" value="1"/>
</dbReference>
<dbReference type="PRINTS" id="PR00344">
    <property type="entry name" value="BCTRLSENSOR"/>
</dbReference>
<feature type="transmembrane region" description="Helical" evidence="8">
    <location>
        <begin position="154"/>
        <end position="172"/>
    </location>
</feature>
<keyword evidence="8" id="KW-0472">Membrane</keyword>
<keyword evidence="5" id="KW-0418">Kinase</keyword>
<dbReference type="EC" id="2.7.13.3" evidence="2"/>
<feature type="domain" description="Histidine kinase" evidence="9">
    <location>
        <begin position="334"/>
        <end position="554"/>
    </location>
</feature>
<sequence length="603" mass="62350">MTAIARHLGGLVYPSAAAEPETRARHCWFIGSRLALSALALAAIPVVLATSGGMGLTAGLLILAAASQAGWAVLASRTGRLLAAFALSFASLLAGAFWMADGQGLGSPLLAIVPILAVEAAVLGGPLVLAAAVGASTAGLATLALSQGAGLGELAAPVAQLAAASGLGLFAMRDFGVRAARERRIGAQAGLIEEAFGDLVVWQDAQGQVVSVGRACQALLGVAPGGLHGRGLFDRVHVADRPSYLKALSDAGDGVADVRATVRVRCEEATPGQGPAPAFATFEMRPRAFSGDGGATVVSVMRDVSETRERLERLEAARAEAVAANALKGSFLTTVSHELRTPLNAIIGFSQILADPALVPQEDARRRDYARIVHMSGEHLLGVVNTLLDVSRIEAGAFPLDPEPLSVIDLVEGTAEILRINADQARVALDCIVDPGLPRILADQRACRQMLLNVVGNAIKFTPAGGQVRLRATRDLDGVLFTVDDTGIGIAPEDQSRLCEPFFQGRAGKDSGHEGAGLGLSVVKSLVALHGGSLRIDSAPGRGTTVLLSLPLTPPDRRKRGTVSYGLLDPAEQRVTAGVAERPVASDPVPDTTSPSKEVKKRA</sequence>
<dbReference type="InterPro" id="IPR004358">
    <property type="entry name" value="Sig_transdc_His_kin-like_C"/>
</dbReference>
<dbReference type="Gene3D" id="3.30.565.10">
    <property type="entry name" value="Histidine kinase-like ATPase, C-terminal domain"/>
    <property type="match status" value="1"/>
</dbReference>
<dbReference type="CDD" id="cd16922">
    <property type="entry name" value="HATPase_EvgS-ArcB-TorS-like"/>
    <property type="match status" value="1"/>
</dbReference>
<name>A0ABT1LA14_9HYPH</name>
<dbReference type="Gene3D" id="1.10.287.130">
    <property type="match status" value="1"/>
</dbReference>
<dbReference type="Pfam" id="PF00512">
    <property type="entry name" value="HisKA"/>
    <property type="match status" value="1"/>
</dbReference>
<protein>
    <recommendedName>
        <fullName evidence="2">histidine kinase</fullName>
        <ecNumber evidence="2">2.7.13.3</ecNumber>
    </recommendedName>
</protein>
<comment type="caution">
    <text evidence="10">The sequence shown here is derived from an EMBL/GenBank/DDBJ whole genome shotgun (WGS) entry which is preliminary data.</text>
</comment>
<dbReference type="InterPro" id="IPR000014">
    <property type="entry name" value="PAS"/>
</dbReference>